<gene>
    <name evidence="13" type="ORF">C2E20_1064</name>
</gene>
<evidence type="ECO:0000256" key="1">
    <source>
        <dbReference type="ARBA" id="ARBA00004323"/>
    </source>
</evidence>
<evidence type="ECO:0000313" key="14">
    <source>
        <dbReference type="Proteomes" id="UP000239649"/>
    </source>
</evidence>
<accession>A0A2P6VNV7</accession>
<keyword evidence="5" id="KW-0808">Transferase</keyword>
<evidence type="ECO:0000256" key="11">
    <source>
        <dbReference type="RuleBase" id="RU363063"/>
    </source>
</evidence>
<dbReference type="UniPathway" id="UPA00378"/>
<evidence type="ECO:0000256" key="3">
    <source>
        <dbReference type="ARBA" id="ARBA00008661"/>
    </source>
</evidence>
<comment type="cofactor">
    <cofactor evidence="11">
        <name>Mn(2+)</name>
        <dbReference type="ChEBI" id="CHEBI:29035"/>
    </cofactor>
</comment>
<organism evidence="13 14">
    <name type="scientific">Micractinium conductrix</name>
    <dbReference type="NCBI Taxonomy" id="554055"/>
    <lineage>
        <taxon>Eukaryota</taxon>
        <taxon>Viridiplantae</taxon>
        <taxon>Chlorophyta</taxon>
        <taxon>core chlorophytes</taxon>
        <taxon>Trebouxiophyceae</taxon>
        <taxon>Chlorellales</taxon>
        <taxon>Chlorellaceae</taxon>
        <taxon>Chlorella clade</taxon>
        <taxon>Micractinium</taxon>
    </lineage>
</organism>
<comment type="similarity">
    <text evidence="3 11">Belongs to the glycosyltransferase 31 family.</text>
</comment>
<reference evidence="13 14" key="1">
    <citation type="journal article" date="2018" name="Plant J.">
        <title>Genome sequences of Chlorella sorokiniana UTEX 1602 and Micractinium conductrix SAG 241.80: implications to maltose excretion by a green alga.</title>
        <authorList>
            <person name="Arriola M.B."/>
            <person name="Velmurugan N."/>
            <person name="Zhang Y."/>
            <person name="Plunkett M.H."/>
            <person name="Hondzo H."/>
            <person name="Barney B.M."/>
        </authorList>
    </citation>
    <scope>NUCLEOTIDE SEQUENCE [LARGE SCALE GENOMIC DNA]</scope>
    <source>
        <strain evidence="13 14">SAG 241.80</strain>
    </source>
</reference>
<evidence type="ECO:0000256" key="9">
    <source>
        <dbReference type="ARBA" id="ARBA00023034"/>
    </source>
</evidence>
<feature type="region of interest" description="Disordered" evidence="12">
    <location>
        <begin position="1"/>
        <end position="27"/>
    </location>
</feature>
<dbReference type="Pfam" id="PF01762">
    <property type="entry name" value="Galactosyl_T"/>
    <property type="match status" value="1"/>
</dbReference>
<keyword evidence="9 11" id="KW-0333">Golgi apparatus</keyword>
<dbReference type="GO" id="GO:0008378">
    <property type="term" value="F:galactosyltransferase activity"/>
    <property type="evidence" value="ECO:0007669"/>
    <property type="project" value="TreeGrafter"/>
</dbReference>
<keyword evidence="6" id="KW-0812">Transmembrane</keyword>
<evidence type="ECO:0000256" key="7">
    <source>
        <dbReference type="ARBA" id="ARBA00022968"/>
    </source>
</evidence>
<keyword evidence="10" id="KW-0472">Membrane</keyword>
<evidence type="ECO:0000256" key="10">
    <source>
        <dbReference type="ARBA" id="ARBA00023136"/>
    </source>
</evidence>
<dbReference type="InterPro" id="IPR002659">
    <property type="entry name" value="Glyco_trans_31"/>
</dbReference>
<evidence type="ECO:0000256" key="12">
    <source>
        <dbReference type="SAM" id="MobiDB-lite"/>
    </source>
</evidence>
<evidence type="ECO:0000256" key="6">
    <source>
        <dbReference type="ARBA" id="ARBA00022692"/>
    </source>
</evidence>
<dbReference type="PANTHER" id="PTHR11214:SF3">
    <property type="entry name" value="BETA-1,3-GALACTOSYLTRANSFERASE 6"/>
    <property type="match status" value="1"/>
</dbReference>
<dbReference type="GO" id="GO:0000139">
    <property type="term" value="C:Golgi membrane"/>
    <property type="evidence" value="ECO:0007669"/>
    <property type="project" value="UniProtKB-SubCell"/>
</dbReference>
<dbReference type="STRING" id="554055.A0A2P6VNV7"/>
<evidence type="ECO:0000256" key="5">
    <source>
        <dbReference type="ARBA" id="ARBA00022679"/>
    </source>
</evidence>
<dbReference type="PANTHER" id="PTHR11214">
    <property type="entry name" value="BETA-1,3-N-ACETYLGLUCOSAMINYLTRANSFERASE"/>
    <property type="match status" value="1"/>
</dbReference>
<protein>
    <recommendedName>
        <fullName evidence="11">Hexosyltransferase</fullName>
        <ecNumber evidence="11">2.4.1.-</ecNumber>
    </recommendedName>
</protein>
<dbReference type="Gene3D" id="3.90.550.50">
    <property type="match status" value="1"/>
</dbReference>
<feature type="region of interest" description="Disordered" evidence="12">
    <location>
        <begin position="161"/>
        <end position="186"/>
    </location>
</feature>
<dbReference type="AlphaFoldDB" id="A0A2P6VNV7"/>
<comment type="pathway">
    <text evidence="2">Protein modification; protein glycosylation.</text>
</comment>
<name>A0A2P6VNV7_9CHLO</name>
<dbReference type="EC" id="2.4.1.-" evidence="11"/>
<keyword evidence="14" id="KW-1185">Reference proteome</keyword>
<dbReference type="OrthoDB" id="2139606at2759"/>
<dbReference type="Proteomes" id="UP000239649">
    <property type="component" value="Unassembled WGS sequence"/>
</dbReference>
<evidence type="ECO:0000256" key="8">
    <source>
        <dbReference type="ARBA" id="ARBA00022989"/>
    </source>
</evidence>
<evidence type="ECO:0000256" key="2">
    <source>
        <dbReference type="ARBA" id="ARBA00004922"/>
    </source>
</evidence>
<evidence type="ECO:0000313" key="13">
    <source>
        <dbReference type="EMBL" id="PSC75735.1"/>
    </source>
</evidence>
<sequence length="444" mass="48129">MCPRTSARQQPAPLGSSSGGGGRRRSHRCHRRHCHTALLLALVSTLAVPTAVAASRAAVHDCPQYTGTILDMPDTTDCHRLLSKLSSAGCLPDYHHAVVQDPEEVCCRHAASFFTLQCHCWSSQFDTAAVAAVAAVDSACLHVAAAHRGSVDVELGAGGEAAVQQQQPDGGAAEQQQQQQREGAAGAAGAAAAGTVAVRLFVGVLSVGAKREARDAIRATWGSHPAPYRVRFFLARPADDAVFEQVRAEAVEKRDMVVLGDVTEHYLNITHQTLEVLRVAAADPGVTHVLKTDDDSYIHVDRLLHRLQALHKEGLLLGCIEKPGGQPQRNPANQWYVSEEEWPSERYPPWAHGAGYVLTSDLVAELASGVAFAASQGGHLFKLEDIAVASWLEWAAERRGFNVHYVSDRRFNFNGCAFGDLVSHYIKPEQHYCMWEQQGQCKCA</sequence>
<dbReference type="EMBL" id="LHPF02000002">
    <property type="protein sequence ID" value="PSC75735.1"/>
    <property type="molecule type" value="Genomic_DNA"/>
</dbReference>
<comment type="caution">
    <text evidence="13">The sequence shown here is derived from an EMBL/GenBank/DDBJ whole genome shotgun (WGS) entry which is preliminary data.</text>
</comment>
<keyword evidence="8" id="KW-1133">Transmembrane helix</keyword>
<comment type="subcellular location">
    <subcellularLocation>
        <location evidence="1 11">Golgi apparatus membrane</location>
        <topology evidence="1 11">Single-pass type II membrane protein</topology>
    </subcellularLocation>
</comment>
<proteinExistence type="inferred from homology"/>
<keyword evidence="7" id="KW-0735">Signal-anchor</keyword>
<evidence type="ECO:0000256" key="4">
    <source>
        <dbReference type="ARBA" id="ARBA00022676"/>
    </source>
</evidence>
<keyword evidence="11" id="KW-0464">Manganese</keyword>
<keyword evidence="4 11" id="KW-0328">Glycosyltransferase</keyword>